<organism evidence="2 3">
    <name type="scientific">Giardia intestinalis (strain ATCC 50803 / WB clone C6)</name>
    <name type="common">Giardia lamblia</name>
    <dbReference type="NCBI Taxonomy" id="184922"/>
    <lineage>
        <taxon>Eukaryota</taxon>
        <taxon>Metamonada</taxon>
        <taxon>Diplomonadida</taxon>
        <taxon>Hexamitidae</taxon>
        <taxon>Giardiinae</taxon>
        <taxon>Giardia</taxon>
    </lineage>
</organism>
<dbReference type="Proteomes" id="UP000001548">
    <property type="component" value="Unassembled WGS sequence"/>
</dbReference>
<feature type="region of interest" description="Disordered" evidence="1">
    <location>
        <begin position="710"/>
        <end position="787"/>
    </location>
</feature>
<dbReference type="HOGENOM" id="CLU_333299_0_0_1"/>
<evidence type="ECO:0000256" key="1">
    <source>
        <dbReference type="SAM" id="MobiDB-lite"/>
    </source>
</evidence>
<name>D3KGX4_GIAIC</name>
<evidence type="ECO:0000313" key="3">
    <source>
        <dbReference type="Proteomes" id="UP000001548"/>
    </source>
</evidence>
<gene>
    <name evidence="2" type="ORF">GL50803_0017175</name>
</gene>
<feature type="compositionally biased region" description="Polar residues" evidence="1">
    <location>
        <begin position="602"/>
        <end position="621"/>
    </location>
</feature>
<feature type="compositionally biased region" description="Polar residues" evidence="1">
    <location>
        <begin position="710"/>
        <end position="720"/>
    </location>
</feature>
<feature type="region of interest" description="Disordered" evidence="1">
    <location>
        <begin position="389"/>
        <end position="410"/>
    </location>
</feature>
<feature type="region of interest" description="Disordered" evidence="1">
    <location>
        <begin position="1"/>
        <end position="52"/>
    </location>
</feature>
<dbReference type="EMBL" id="AACB03000005">
    <property type="protein sequence ID" value="KAE8301414.1"/>
    <property type="molecule type" value="Genomic_DNA"/>
</dbReference>
<keyword evidence="3" id="KW-1185">Reference proteome</keyword>
<evidence type="ECO:0000313" key="2">
    <source>
        <dbReference type="EMBL" id="KAE8301414.1"/>
    </source>
</evidence>
<protein>
    <submittedName>
        <fullName evidence="2">Uncharacterized protein</fullName>
    </submittedName>
</protein>
<reference evidence="2 3" key="1">
    <citation type="journal article" date="2007" name="Science">
        <title>Genomic minimalism in the early diverging intestinal parasite Giardia lamblia.</title>
        <authorList>
            <person name="Morrison H.G."/>
            <person name="McArthur A.G."/>
            <person name="Gillin F.D."/>
            <person name="Aley S.B."/>
            <person name="Adam R.D."/>
            <person name="Olsen G.J."/>
            <person name="Best A.A."/>
            <person name="Cande W.Z."/>
            <person name="Chen F."/>
            <person name="Cipriano M.J."/>
            <person name="Davids B.J."/>
            <person name="Dawson S.C."/>
            <person name="Elmendorf H.G."/>
            <person name="Hehl A.B."/>
            <person name="Holder M.E."/>
            <person name="Huse S.M."/>
            <person name="Kim U.U."/>
            <person name="Lasek-Nesselquist E."/>
            <person name="Manning G."/>
            <person name="Nigam A."/>
            <person name="Nixon J.E."/>
            <person name="Palm D."/>
            <person name="Passamaneck N.E."/>
            <person name="Prabhu A."/>
            <person name="Reich C.I."/>
            <person name="Reiner D.S."/>
            <person name="Samuelson J."/>
            <person name="Svard S.G."/>
            <person name="Sogin M.L."/>
        </authorList>
    </citation>
    <scope>NUCLEOTIDE SEQUENCE [LARGE SCALE GENOMIC DNA]</scope>
    <source>
        <strain evidence="2 3">WB C6</strain>
    </source>
</reference>
<feature type="compositionally biased region" description="Basic residues" evidence="1">
    <location>
        <begin position="745"/>
        <end position="755"/>
    </location>
</feature>
<feature type="region of interest" description="Disordered" evidence="1">
    <location>
        <begin position="602"/>
        <end position="624"/>
    </location>
</feature>
<dbReference type="AlphaFoldDB" id="D3KGX4"/>
<sequence length="858" mass="94443">MLLDESTDIRETNIKAQISLDNTEEQRRHVSTPDHEPPLSVGETNPSPKRSPCCRTLHSLTQQAERSIEQCHSKPLQSNPQPVLTPFLDTGTISNCTTTATSECLLRDPESLLLSIINMATSSPPQTSAQKPPPLIQSSMDSCQVLESLPHLSSLQMSPIPERKEHILRPATALDPPCNADTLFTREKCNFSNALVKLSRCLSAKVVLKHPDSIFDSELESSCITPRFLHVIPLRDSPIVAPQAHLSEDSQATKQITSMCSPHLHYLTHAESSVISTADSLDASSSHTTVTPTAPLSARLPPLSTLNATKQQAGELEIPPNRSTALSSGDIKACTERRQAQLARPVPLLALPRGFSDTKNNIDTTTLSNMQIVPINYVDGNESDLKYDPGLSSRLKRDSDGSTGTSARRPLSLETQYNITHLKLPTNAIEPGKSSVRSTTDNIHMDFALPECSSARCDPSTRQLEYSVQNFEPEQLCILNSRIETQEPALESSALQPLIAVATRNSIHETSTVSLLHLTDITVESGVKARPGKNGVEENTTRRRCRSTPSSRSCIRPMPCHDPIFDVASFKLLSESEEDSIKLAKLECHSLKKVHTSLLTHDSSTGCGPSGMSRSLNSTMRPVQERPRKYLITSGRISITPARKNLRVSLIQLEQLFEETLTVSKNEEGKRCCSSGSTRTINATTNYNHPSLVHDMHPTISSACPATLTPITASSRGQSRSSERVGSNFIRQSNRAMGSRDSIHHTTKATLHQRKAMSTPRPRLQPRPTTPKESFVSPTVKHGDSAEPNARVISHQERLQTSSKHKWGSEDYREDIRQAMMRLCLSSTNVDKYRTVSVQQRLKGLHPLVRGSKVIGDD</sequence>
<dbReference type="OMA" id="CITPRFL"/>
<proteinExistence type="predicted"/>
<comment type="caution">
    <text evidence="2">The sequence shown here is derived from an EMBL/GenBank/DDBJ whole genome shotgun (WGS) entry which is preliminary data.</text>
</comment>
<dbReference type="VEuPathDB" id="GiardiaDB:GL50803_17175"/>
<feature type="compositionally biased region" description="Basic and acidic residues" evidence="1">
    <location>
        <begin position="24"/>
        <end position="37"/>
    </location>
</feature>
<accession>D3KGX4</accession>